<protein>
    <recommendedName>
        <fullName evidence="4">Secreted protein</fullName>
    </recommendedName>
</protein>
<keyword evidence="3" id="KW-1185">Reference proteome</keyword>
<dbReference type="OrthoDB" id="5988253at2"/>
<accession>A0A0S1AXR0</accession>
<evidence type="ECO:0000313" key="3">
    <source>
        <dbReference type="Proteomes" id="UP000061010"/>
    </source>
</evidence>
<dbReference type="KEGG" id="sacz:AOT14_11790"/>
<keyword evidence="1" id="KW-0732">Signal</keyword>
<dbReference type="AlphaFoldDB" id="A0A0S1AXR0"/>
<dbReference type="EMBL" id="CP012900">
    <property type="protein sequence ID" value="ALJ27590.1"/>
    <property type="molecule type" value="Genomic_DNA"/>
</dbReference>
<feature type="chain" id="PRO_5006588355" description="Secreted protein" evidence="1">
    <location>
        <begin position="23"/>
        <end position="153"/>
    </location>
</feature>
<organism evidence="2 3">
    <name type="scientific">Stenotrophomonas acidaminiphila</name>
    <dbReference type="NCBI Taxonomy" id="128780"/>
    <lineage>
        <taxon>Bacteria</taxon>
        <taxon>Pseudomonadati</taxon>
        <taxon>Pseudomonadota</taxon>
        <taxon>Gammaproteobacteria</taxon>
        <taxon>Lysobacterales</taxon>
        <taxon>Lysobacteraceae</taxon>
        <taxon>Stenotrophomonas</taxon>
    </lineage>
</organism>
<reference evidence="2 3" key="1">
    <citation type="journal article" date="2015" name="Genome Announc.">
        <title>Complete Genome Sequencing of Stenotrophomonas acidaminiphila ZAC14D2_NAIMI4_2, a Multidrug-Resistant Strain Isolated from Sediments of a Polluted River in Mexico, Uncovers New Antibiotic Resistance Genes and a Novel Class-II Lasso Peptide Biosynthesis Gene Cluster.</title>
        <authorList>
            <person name="Vinuesa P."/>
            <person name="Ochoa-Sanchez L.E."/>
        </authorList>
    </citation>
    <scope>NUCLEOTIDE SEQUENCE [LARGE SCALE GENOMIC DNA]</scope>
    <source>
        <strain evidence="2 3">ZAC14D2_NAIMI4_2</strain>
    </source>
</reference>
<dbReference type="PATRIC" id="fig|128780.6.peg.1180"/>
<gene>
    <name evidence="2" type="ORF">AOT14_11790</name>
</gene>
<evidence type="ECO:0008006" key="4">
    <source>
        <dbReference type="Google" id="ProtNLM"/>
    </source>
</evidence>
<dbReference type="RefSeq" id="WP_054664091.1">
    <property type="nucleotide sequence ID" value="NZ_CP125110.1"/>
</dbReference>
<feature type="signal peptide" evidence="1">
    <location>
        <begin position="1"/>
        <end position="22"/>
    </location>
</feature>
<evidence type="ECO:0000313" key="2">
    <source>
        <dbReference type="EMBL" id="ALJ27590.1"/>
    </source>
</evidence>
<name>A0A0S1AXR0_9GAMM</name>
<sequence length="153" mass="16284" precursor="true">MLKHVRIVACALLLAGSAGASAQQAGQCPMLPSGSGLQWQEQAQSDFIVCKATTGDGRTVLNVMLTARDPGLSLVRALRAEKGSFAGEELYWYKLDMGGRDMPGLETRRITAVKLGRNRYAQIWIDAGDVAELASLQQLTGTLGDATANFAGK</sequence>
<dbReference type="Proteomes" id="UP000061010">
    <property type="component" value="Chromosome"/>
</dbReference>
<proteinExistence type="predicted"/>
<evidence type="ECO:0000256" key="1">
    <source>
        <dbReference type="SAM" id="SignalP"/>
    </source>
</evidence>